<evidence type="ECO:0000256" key="1">
    <source>
        <dbReference type="ARBA" id="ARBA00008007"/>
    </source>
</evidence>
<comment type="caution">
    <text evidence="2">The sequence shown here is derived from an EMBL/GenBank/DDBJ whole genome shotgun (WGS) entry which is preliminary data.</text>
</comment>
<protein>
    <submittedName>
        <fullName evidence="2">ComF family protein</fullName>
    </submittedName>
</protein>
<proteinExistence type="inferred from homology"/>
<dbReference type="Proteomes" id="UP001210261">
    <property type="component" value="Unassembled WGS sequence"/>
</dbReference>
<dbReference type="InterPro" id="IPR051910">
    <property type="entry name" value="ComF/GntX_DNA_util-trans"/>
</dbReference>
<accession>A0ABT4VBR8</accession>
<dbReference type="CDD" id="cd06223">
    <property type="entry name" value="PRTases_typeI"/>
    <property type="match status" value="1"/>
</dbReference>
<dbReference type="PANTHER" id="PTHR47505">
    <property type="entry name" value="DNA UTILIZATION PROTEIN YHGH"/>
    <property type="match status" value="1"/>
</dbReference>
<reference evidence="2 3" key="1">
    <citation type="submission" date="2023-01" db="EMBL/GenBank/DDBJ databases">
        <title>Description of Helicobacter ibis sp. nov. isolated from faecal droppings of black-faced ibis (Theristicus melanopis).</title>
        <authorList>
            <person name="Lopez-Cantillo M."/>
            <person name="Vidal-Veuthey B."/>
            <person name="Mella A."/>
            <person name="De La Haba R."/>
            <person name="Collado L."/>
        </authorList>
    </citation>
    <scope>NUCLEOTIDE SEQUENCE [LARGE SCALE GENOMIC DNA]</scope>
    <source>
        <strain evidence="2 3">A82</strain>
    </source>
</reference>
<organism evidence="2 3">
    <name type="scientific">Helicobacter ibis</name>
    <dbReference type="NCBI Taxonomy" id="2962633"/>
    <lineage>
        <taxon>Bacteria</taxon>
        <taxon>Pseudomonadati</taxon>
        <taxon>Campylobacterota</taxon>
        <taxon>Epsilonproteobacteria</taxon>
        <taxon>Campylobacterales</taxon>
        <taxon>Helicobacteraceae</taxon>
        <taxon>Helicobacter</taxon>
    </lineage>
</organism>
<evidence type="ECO:0000313" key="3">
    <source>
        <dbReference type="Proteomes" id="UP001210261"/>
    </source>
</evidence>
<gene>
    <name evidence="2" type="ORF">PF021_00470</name>
</gene>
<comment type="similarity">
    <text evidence="1">Belongs to the ComF/GntX family.</text>
</comment>
<dbReference type="EMBL" id="JAQHXR010000001">
    <property type="protein sequence ID" value="MDA3968146.1"/>
    <property type="molecule type" value="Genomic_DNA"/>
</dbReference>
<dbReference type="PANTHER" id="PTHR47505:SF1">
    <property type="entry name" value="DNA UTILIZATION PROTEIN YHGH"/>
    <property type="match status" value="1"/>
</dbReference>
<evidence type="ECO:0000313" key="2">
    <source>
        <dbReference type="EMBL" id="MDA3968146.1"/>
    </source>
</evidence>
<keyword evidence="3" id="KW-1185">Reference proteome</keyword>
<dbReference type="Gene3D" id="3.40.50.2020">
    <property type="match status" value="1"/>
</dbReference>
<dbReference type="RefSeq" id="WP_271020436.1">
    <property type="nucleotide sequence ID" value="NZ_JAQHXR010000001.1"/>
</dbReference>
<dbReference type="InterPro" id="IPR000836">
    <property type="entry name" value="PRTase_dom"/>
</dbReference>
<dbReference type="SUPFAM" id="SSF53271">
    <property type="entry name" value="PRTase-like"/>
    <property type="match status" value="1"/>
</dbReference>
<dbReference type="InterPro" id="IPR029057">
    <property type="entry name" value="PRTase-like"/>
</dbReference>
<sequence>MRCIVCYKLSIFTICKNCLNIIKITPRSRELDGFKVYSFYDFSEVSFLLSLKYDYIGSKVYSILSKKVLSYVQNILNNNIRFYGVAVDDRINNKGYSHSAILLSHLKKCNITPMYHTLISTNNVNYAGKSLEFREKNPRNFVLKRSVYNKDIVLFDDIITTGLTIKEARDSINNAGGNAHFAFVLSDAKY</sequence>
<name>A0ABT4VBR8_9HELI</name>